<dbReference type="PANTHER" id="PTHR23028:SF53">
    <property type="entry name" value="ACYL_TRANSF_3 DOMAIN-CONTAINING PROTEIN"/>
    <property type="match status" value="1"/>
</dbReference>
<keyword evidence="2" id="KW-0472">Membrane</keyword>
<feature type="compositionally biased region" description="Pro residues" evidence="1">
    <location>
        <begin position="522"/>
        <end position="532"/>
    </location>
</feature>
<dbReference type="Proteomes" id="UP001597145">
    <property type="component" value="Unassembled WGS sequence"/>
</dbReference>
<dbReference type="GO" id="GO:0016746">
    <property type="term" value="F:acyltransferase activity"/>
    <property type="evidence" value="ECO:0007669"/>
    <property type="project" value="UniProtKB-KW"/>
</dbReference>
<feature type="transmembrane region" description="Helical" evidence="2">
    <location>
        <begin position="258"/>
        <end position="277"/>
    </location>
</feature>
<feature type="transmembrane region" description="Helical" evidence="2">
    <location>
        <begin position="228"/>
        <end position="246"/>
    </location>
</feature>
<dbReference type="EMBL" id="JBHUCP010000001">
    <property type="protein sequence ID" value="MFD1527966.1"/>
    <property type="molecule type" value="Genomic_DNA"/>
</dbReference>
<keyword evidence="5" id="KW-1185">Reference proteome</keyword>
<name>A0ABW4FE28_9PSEU</name>
<dbReference type="Pfam" id="PF01757">
    <property type="entry name" value="Acyl_transf_3"/>
    <property type="match status" value="1"/>
</dbReference>
<organism evidence="4 5">
    <name type="scientific">Pseudonocardia aurantiaca</name>
    <dbReference type="NCBI Taxonomy" id="75290"/>
    <lineage>
        <taxon>Bacteria</taxon>
        <taxon>Bacillati</taxon>
        <taxon>Actinomycetota</taxon>
        <taxon>Actinomycetes</taxon>
        <taxon>Pseudonocardiales</taxon>
        <taxon>Pseudonocardiaceae</taxon>
        <taxon>Pseudonocardia</taxon>
    </lineage>
</organism>
<keyword evidence="2" id="KW-0812">Transmembrane</keyword>
<accession>A0ABW4FE28</accession>
<feature type="transmembrane region" description="Helical" evidence="2">
    <location>
        <begin position="198"/>
        <end position="216"/>
    </location>
</feature>
<dbReference type="InterPro" id="IPR050879">
    <property type="entry name" value="Acyltransferase_3"/>
</dbReference>
<dbReference type="RefSeq" id="WP_343971945.1">
    <property type="nucleotide sequence ID" value="NZ_BAAAJG010000003.1"/>
</dbReference>
<evidence type="ECO:0000259" key="3">
    <source>
        <dbReference type="Pfam" id="PF01757"/>
    </source>
</evidence>
<reference evidence="5" key="1">
    <citation type="journal article" date="2019" name="Int. J. Syst. Evol. Microbiol.">
        <title>The Global Catalogue of Microorganisms (GCM) 10K type strain sequencing project: providing services to taxonomists for standard genome sequencing and annotation.</title>
        <authorList>
            <consortium name="The Broad Institute Genomics Platform"/>
            <consortium name="The Broad Institute Genome Sequencing Center for Infectious Disease"/>
            <person name="Wu L."/>
            <person name="Ma J."/>
        </authorList>
    </citation>
    <scope>NUCLEOTIDE SEQUENCE [LARGE SCALE GENOMIC DNA]</scope>
    <source>
        <strain evidence="5">JCM 12165</strain>
    </source>
</reference>
<sequence>MRTVRPQTTPSGTQAALSGEFRGLTGLRIIAAAWVVLFHFHFTALPGMADVVGVLGPLLTAGALGVDLFFVLSGFVIAHTYLDQLGPALRAGITARFVWARLCRMWPAYALVFHLFGIWLVVRSVLGSDSAIAFQSVQPVLDAGQYVQQLFMVQLWDDRYFDGASWVGSTWSISAEWLAYLLFPVAALVFFRLRRLPAVVLAAAALALMAPQAVAYLTTGSPYYDWSWLVRILCGFGAGVFVYLAVRRIRWTARALDTASVLAAVLPVAIASGLLAGELVGPGRGGAVIALFPLLVGVLSIADRGPARILSTDWAVHGGRLSYCLYLVHIPMFEIYWLALHRFSWLAPQTVLAHIVGVLVLLATLPVAAWVYNSVEEPARRRMRRAAAVVGRLPVRAGIALGFLRARPAPLPDAGESTDGALATAASRFAAKRRALAIASGLDSAGEATTGAHAASPLRPPTLATALLTAQRRRPSHRAGIWANYERAEYIRGTYLRAGHAGRPLAGELHSSVGGRPCRLGPSPPISPWAPS</sequence>
<dbReference type="EC" id="2.3.-.-" evidence="4"/>
<evidence type="ECO:0000313" key="4">
    <source>
        <dbReference type="EMBL" id="MFD1527966.1"/>
    </source>
</evidence>
<proteinExistence type="predicted"/>
<evidence type="ECO:0000256" key="2">
    <source>
        <dbReference type="SAM" id="Phobius"/>
    </source>
</evidence>
<evidence type="ECO:0000313" key="5">
    <source>
        <dbReference type="Proteomes" id="UP001597145"/>
    </source>
</evidence>
<feature type="transmembrane region" description="Helical" evidence="2">
    <location>
        <begin position="103"/>
        <end position="122"/>
    </location>
</feature>
<feature type="transmembrane region" description="Helical" evidence="2">
    <location>
        <begin position="323"/>
        <end position="339"/>
    </location>
</feature>
<comment type="caution">
    <text evidence="4">The sequence shown here is derived from an EMBL/GenBank/DDBJ whole genome shotgun (WGS) entry which is preliminary data.</text>
</comment>
<feature type="region of interest" description="Disordered" evidence="1">
    <location>
        <begin position="511"/>
        <end position="532"/>
    </location>
</feature>
<gene>
    <name evidence="4" type="ORF">ACFSCY_00760</name>
</gene>
<dbReference type="PANTHER" id="PTHR23028">
    <property type="entry name" value="ACETYLTRANSFERASE"/>
    <property type="match status" value="1"/>
</dbReference>
<feature type="transmembrane region" description="Helical" evidence="2">
    <location>
        <begin position="351"/>
        <end position="375"/>
    </location>
</feature>
<protein>
    <submittedName>
        <fullName evidence="4">Acyltransferase family protein</fullName>
        <ecNumber evidence="4">2.3.-.-</ecNumber>
    </submittedName>
</protein>
<feature type="transmembrane region" description="Helical" evidence="2">
    <location>
        <begin position="21"/>
        <end position="42"/>
    </location>
</feature>
<feature type="domain" description="Acyltransferase 3" evidence="3">
    <location>
        <begin position="23"/>
        <end position="371"/>
    </location>
</feature>
<keyword evidence="4" id="KW-0808">Transferase</keyword>
<feature type="transmembrane region" description="Helical" evidence="2">
    <location>
        <begin position="54"/>
        <end position="82"/>
    </location>
</feature>
<keyword evidence="4" id="KW-0012">Acyltransferase</keyword>
<evidence type="ECO:0000256" key="1">
    <source>
        <dbReference type="SAM" id="MobiDB-lite"/>
    </source>
</evidence>
<feature type="transmembrane region" description="Helical" evidence="2">
    <location>
        <begin position="171"/>
        <end position="191"/>
    </location>
</feature>
<keyword evidence="2" id="KW-1133">Transmembrane helix</keyword>
<feature type="transmembrane region" description="Helical" evidence="2">
    <location>
        <begin position="283"/>
        <end position="302"/>
    </location>
</feature>
<dbReference type="InterPro" id="IPR002656">
    <property type="entry name" value="Acyl_transf_3_dom"/>
</dbReference>